<dbReference type="PANTHER" id="PTHR24421:SF10">
    <property type="entry name" value="NITRATE_NITRITE SENSOR PROTEIN NARQ"/>
    <property type="match status" value="1"/>
</dbReference>
<dbReference type="SUPFAM" id="SSF55874">
    <property type="entry name" value="ATPase domain of HSP90 chaperone/DNA topoisomerase II/histidine kinase"/>
    <property type="match status" value="1"/>
</dbReference>
<keyword evidence="7" id="KW-0067">ATP-binding</keyword>
<evidence type="ECO:0000259" key="11">
    <source>
        <dbReference type="Pfam" id="PF07730"/>
    </source>
</evidence>
<name>A0A1C5JL36_9ACTN</name>
<dbReference type="Pfam" id="PF07730">
    <property type="entry name" value="HisKA_3"/>
    <property type="match status" value="1"/>
</dbReference>
<accession>A0A1C5JL36</accession>
<sequence length="406" mass="42567">MAKYLLAAIVAAVDTLLLMAAHSDGLPPAAIAGYALAVVLVIALRYRSPAASFVAALALATLTGGTYVLLLWAAYQAGRAVFSATGTAVTVGAAVGGLGAQVVAARDAHGIAPVVATFVVFVALPLLVGRYLAQHERLVSALDRSNRQLRREQEILAERERLDERLRIARDMHDSLGRRLSLVSVQAAALEVAELPPRQQQEVRQLATATRTAMVELYELVGALRERDEAPAGSTGVPAIGRLVAEFQAAGVPVTLHEHGEALPLSTTAEQAAYRVVEEGLTNAVKHAPGQPVTVDVGWEDDALLLTVVNPLADPPTPRKGVGSGHGLTGLSERLLPAGGFLDHRLAEGSFRLCAMLPCLPSGVAEQPADDDHPLTVGRFRMVAVGFAAAVLMFVFLPASILTGVG</sequence>
<evidence type="ECO:0000256" key="6">
    <source>
        <dbReference type="ARBA" id="ARBA00022777"/>
    </source>
</evidence>
<keyword evidence="10" id="KW-0472">Membrane</keyword>
<evidence type="ECO:0000256" key="9">
    <source>
        <dbReference type="SAM" id="Coils"/>
    </source>
</evidence>
<feature type="transmembrane region" description="Helical" evidence="10">
    <location>
        <begin position="53"/>
        <end position="75"/>
    </location>
</feature>
<evidence type="ECO:0000256" key="7">
    <source>
        <dbReference type="ARBA" id="ARBA00022840"/>
    </source>
</evidence>
<comment type="catalytic activity">
    <reaction evidence="1">
        <text>ATP + protein L-histidine = ADP + protein N-phospho-L-histidine.</text>
        <dbReference type="EC" id="2.7.13.3"/>
    </reaction>
</comment>
<keyword evidence="13" id="KW-1185">Reference proteome</keyword>
<keyword evidence="10" id="KW-0812">Transmembrane</keyword>
<dbReference type="Proteomes" id="UP000198217">
    <property type="component" value="Chromosome I"/>
</dbReference>
<dbReference type="InterPro" id="IPR036890">
    <property type="entry name" value="HATPase_C_sf"/>
</dbReference>
<keyword evidence="9" id="KW-0175">Coiled coil</keyword>
<feature type="transmembrane region" description="Helical" evidence="10">
    <location>
        <begin position="382"/>
        <end position="405"/>
    </location>
</feature>
<feature type="transmembrane region" description="Helical" evidence="10">
    <location>
        <begin position="30"/>
        <end position="46"/>
    </location>
</feature>
<protein>
    <recommendedName>
        <fullName evidence="2">histidine kinase</fullName>
        <ecNumber evidence="2">2.7.13.3</ecNumber>
    </recommendedName>
</protein>
<keyword evidence="10" id="KW-1133">Transmembrane helix</keyword>
<dbReference type="GO" id="GO:0005524">
    <property type="term" value="F:ATP binding"/>
    <property type="evidence" value="ECO:0007669"/>
    <property type="project" value="UniProtKB-KW"/>
</dbReference>
<keyword evidence="6 12" id="KW-0418">Kinase</keyword>
<dbReference type="Gene3D" id="3.30.565.10">
    <property type="entry name" value="Histidine kinase-like ATPase, C-terminal domain"/>
    <property type="match status" value="1"/>
</dbReference>
<dbReference type="EMBL" id="LT607750">
    <property type="protein sequence ID" value="SCG71272.1"/>
    <property type="molecule type" value="Genomic_DNA"/>
</dbReference>
<feature type="domain" description="Signal transduction histidine kinase subgroup 3 dimerisation and phosphoacceptor" evidence="11">
    <location>
        <begin position="164"/>
        <end position="228"/>
    </location>
</feature>
<dbReference type="RefSeq" id="WP_088995611.1">
    <property type="nucleotide sequence ID" value="NZ_LT607750.1"/>
</dbReference>
<keyword evidence="5" id="KW-0547">Nucleotide-binding</keyword>
<dbReference type="EC" id="2.7.13.3" evidence="2"/>
<dbReference type="InterPro" id="IPR050482">
    <property type="entry name" value="Sensor_HK_TwoCompSys"/>
</dbReference>
<feature type="transmembrane region" description="Helical" evidence="10">
    <location>
        <begin position="111"/>
        <end position="133"/>
    </location>
</feature>
<evidence type="ECO:0000313" key="12">
    <source>
        <dbReference type="EMBL" id="SCG71272.1"/>
    </source>
</evidence>
<dbReference type="CDD" id="cd16917">
    <property type="entry name" value="HATPase_UhpB-NarQ-NarX-like"/>
    <property type="match status" value="1"/>
</dbReference>
<evidence type="ECO:0000256" key="1">
    <source>
        <dbReference type="ARBA" id="ARBA00000085"/>
    </source>
</evidence>
<dbReference type="AlphaFoldDB" id="A0A1C5JL36"/>
<evidence type="ECO:0000256" key="5">
    <source>
        <dbReference type="ARBA" id="ARBA00022741"/>
    </source>
</evidence>
<evidence type="ECO:0000256" key="10">
    <source>
        <dbReference type="SAM" id="Phobius"/>
    </source>
</evidence>
<dbReference type="GO" id="GO:0046983">
    <property type="term" value="F:protein dimerization activity"/>
    <property type="evidence" value="ECO:0007669"/>
    <property type="project" value="InterPro"/>
</dbReference>
<organism evidence="12 13">
    <name type="scientific">Micromonospora echinaurantiaca</name>
    <dbReference type="NCBI Taxonomy" id="47857"/>
    <lineage>
        <taxon>Bacteria</taxon>
        <taxon>Bacillati</taxon>
        <taxon>Actinomycetota</taxon>
        <taxon>Actinomycetes</taxon>
        <taxon>Micromonosporales</taxon>
        <taxon>Micromonosporaceae</taxon>
        <taxon>Micromonospora</taxon>
    </lineage>
</organism>
<gene>
    <name evidence="12" type="ORF">GA0070609_4575</name>
</gene>
<dbReference type="PANTHER" id="PTHR24421">
    <property type="entry name" value="NITRATE/NITRITE SENSOR PROTEIN NARX-RELATED"/>
    <property type="match status" value="1"/>
</dbReference>
<proteinExistence type="predicted"/>
<dbReference type="Gene3D" id="1.20.5.1930">
    <property type="match status" value="1"/>
</dbReference>
<evidence type="ECO:0000256" key="3">
    <source>
        <dbReference type="ARBA" id="ARBA00022553"/>
    </source>
</evidence>
<evidence type="ECO:0000256" key="4">
    <source>
        <dbReference type="ARBA" id="ARBA00022679"/>
    </source>
</evidence>
<reference evidence="12 13" key="1">
    <citation type="submission" date="2016-06" db="EMBL/GenBank/DDBJ databases">
        <authorList>
            <person name="Kjaerup R.B."/>
            <person name="Dalgaard T.S."/>
            <person name="Juul-Madsen H.R."/>
        </authorList>
    </citation>
    <scope>NUCLEOTIDE SEQUENCE [LARGE SCALE GENOMIC DNA]</scope>
    <source>
        <strain evidence="12 13">DSM 43904</strain>
    </source>
</reference>
<dbReference type="InterPro" id="IPR011712">
    <property type="entry name" value="Sig_transdc_His_kin_sub3_dim/P"/>
</dbReference>
<keyword evidence="4" id="KW-0808">Transferase</keyword>
<dbReference type="GO" id="GO:0000155">
    <property type="term" value="F:phosphorelay sensor kinase activity"/>
    <property type="evidence" value="ECO:0007669"/>
    <property type="project" value="InterPro"/>
</dbReference>
<keyword evidence="3" id="KW-0597">Phosphoprotein</keyword>
<evidence type="ECO:0000313" key="13">
    <source>
        <dbReference type="Proteomes" id="UP000198217"/>
    </source>
</evidence>
<dbReference type="GO" id="GO:0016020">
    <property type="term" value="C:membrane"/>
    <property type="evidence" value="ECO:0007669"/>
    <property type="project" value="InterPro"/>
</dbReference>
<evidence type="ECO:0000256" key="8">
    <source>
        <dbReference type="ARBA" id="ARBA00023012"/>
    </source>
</evidence>
<keyword evidence="8" id="KW-0902">Two-component regulatory system</keyword>
<feature type="transmembrane region" description="Helical" evidence="10">
    <location>
        <begin position="81"/>
        <end position="104"/>
    </location>
</feature>
<feature type="coiled-coil region" evidence="9">
    <location>
        <begin position="132"/>
        <end position="162"/>
    </location>
</feature>
<evidence type="ECO:0000256" key="2">
    <source>
        <dbReference type="ARBA" id="ARBA00012438"/>
    </source>
</evidence>